<dbReference type="STRING" id="1661398.A0A482VSR7"/>
<protein>
    <submittedName>
        <fullName evidence="1">YIPF3</fullName>
    </submittedName>
</protein>
<keyword evidence="2" id="KW-1185">Reference proteome</keyword>
<evidence type="ECO:0000313" key="1">
    <source>
        <dbReference type="EMBL" id="RZC35337.1"/>
    </source>
</evidence>
<gene>
    <name evidence="1" type="ORF">BDFB_000938</name>
</gene>
<evidence type="ECO:0000313" key="2">
    <source>
        <dbReference type="Proteomes" id="UP000292052"/>
    </source>
</evidence>
<dbReference type="OrthoDB" id="10256463at2759"/>
<organism evidence="1 2">
    <name type="scientific">Asbolus verrucosus</name>
    <name type="common">Desert ironclad beetle</name>
    <dbReference type="NCBI Taxonomy" id="1661398"/>
    <lineage>
        <taxon>Eukaryota</taxon>
        <taxon>Metazoa</taxon>
        <taxon>Ecdysozoa</taxon>
        <taxon>Arthropoda</taxon>
        <taxon>Hexapoda</taxon>
        <taxon>Insecta</taxon>
        <taxon>Pterygota</taxon>
        <taxon>Neoptera</taxon>
        <taxon>Endopterygota</taxon>
        <taxon>Coleoptera</taxon>
        <taxon>Polyphaga</taxon>
        <taxon>Cucujiformia</taxon>
        <taxon>Tenebrionidae</taxon>
        <taxon>Pimeliinae</taxon>
        <taxon>Asbolus</taxon>
    </lineage>
</organism>
<name>A0A482VSR7_ASBVE</name>
<dbReference type="Proteomes" id="UP000292052">
    <property type="component" value="Unassembled WGS sequence"/>
</dbReference>
<comment type="caution">
    <text evidence="1">The sequence shown here is derived from an EMBL/GenBank/DDBJ whole genome shotgun (WGS) entry which is preliminary data.</text>
</comment>
<sequence>MANSVIFIGSPEKSPKNLLQTLKQVFYVSPNDVIFRIFAAFVPPVGKNYKKIYVDLQGPLLALLILVAFHSQDSIGFFKNHSFASCAIADLLIYIRH</sequence>
<dbReference type="EMBL" id="QDEB01071871">
    <property type="protein sequence ID" value="RZC35337.1"/>
    <property type="molecule type" value="Genomic_DNA"/>
</dbReference>
<proteinExistence type="predicted"/>
<accession>A0A482VSR7</accession>
<dbReference type="AlphaFoldDB" id="A0A482VSR7"/>
<reference evidence="1 2" key="1">
    <citation type="submission" date="2017-03" db="EMBL/GenBank/DDBJ databases">
        <title>Genome of the blue death feigning beetle - Asbolus verrucosus.</title>
        <authorList>
            <person name="Rider S.D."/>
        </authorList>
    </citation>
    <scope>NUCLEOTIDE SEQUENCE [LARGE SCALE GENOMIC DNA]</scope>
    <source>
        <strain evidence="1">Butters</strain>
        <tissue evidence="1">Head and leg muscle</tissue>
    </source>
</reference>